<dbReference type="SMART" id="SM00863">
    <property type="entry name" value="tRNA_SAD"/>
    <property type="match status" value="1"/>
</dbReference>
<dbReference type="FunFam" id="3.10.310.40:FF:000001">
    <property type="entry name" value="Alanine--tRNA ligase"/>
    <property type="match status" value="1"/>
</dbReference>
<keyword evidence="13" id="KW-0175">Coiled coil</keyword>
<dbReference type="InterPro" id="IPR050058">
    <property type="entry name" value="Ala-tRNA_ligase"/>
</dbReference>
<comment type="similarity">
    <text evidence="2 12">Belongs to the class-II aminoacyl-tRNA synthetase family.</text>
</comment>
<keyword evidence="3 12" id="KW-0820">tRNA-binding</keyword>
<dbReference type="InterPro" id="IPR018163">
    <property type="entry name" value="Thr/Ala-tRNA-synth_IIc_edit"/>
</dbReference>
<dbReference type="InterPro" id="IPR003156">
    <property type="entry name" value="DHHA1_dom"/>
</dbReference>
<dbReference type="PROSITE" id="PS50860">
    <property type="entry name" value="AA_TRNA_LIGASE_II_ALA"/>
    <property type="match status" value="1"/>
</dbReference>
<accession>A0A7V0QSA1</accession>
<feature type="domain" description="Alanyl-transfer RNA synthetases family profile" evidence="14">
    <location>
        <begin position="1"/>
        <end position="705"/>
    </location>
</feature>
<comment type="function">
    <text evidence="12">Catalyzes the attachment of alanine to tRNA(Ala) in a two-step reaction: alanine is first activated by ATP to form Ala-AMP and then transferred to the acceptor end of tRNA(Ala). Also edits incorrectly charged Ser-tRNA(Ala) and Gly-tRNA(Ala) via its editing domain.</text>
</comment>
<organism evidence="15">
    <name type="scientific">Aerophobetes bacterium</name>
    <dbReference type="NCBI Taxonomy" id="2030807"/>
    <lineage>
        <taxon>Bacteria</taxon>
        <taxon>Candidatus Aerophobota</taxon>
    </lineage>
</organism>
<keyword evidence="5 12" id="KW-0479">Metal-binding</keyword>
<comment type="catalytic activity">
    <reaction evidence="12">
        <text>tRNA(Ala) + L-alanine + ATP = L-alanyl-tRNA(Ala) + AMP + diphosphate</text>
        <dbReference type="Rhea" id="RHEA:12540"/>
        <dbReference type="Rhea" id="RHEA-COMP:9657"/>
        <dbReference type="Rhea" id="RHEA-COMP:9923"/>
        <dbReference type="ChEBI" id="CHEBI:30616"/>
        <dbReference type="ChEBI" id="CHEBI:33019"/>
        <dbReference type="ChEBI" id="CHEBI:57972"/>
        <dbReference type="ChEBI" id="CHEBI:78442"/>
        <dbReference type="ChEBI" id="CHEBI:78497"/>
        <dbReference type="ChEBI" id="CHEBI:456215"/>
        <dbReference type="EC" id="6.1.1.7"/>
    </reaction>
</comment>
<dbReference type="HAMAP" id="MF_00036_B">
    <property type="entry name" value="Ala_tRNA_synth_B"/>
    <property type="match status" value="1"/>
</dbReference>
<keyword evidence="4 12" id="KW-0436">Ligase</keyword>
<evidence type="ECO:0000256" key="5">
    <source>
        <dbReference type="ARBA" id="ARBA00022723"/>
    </source>
</evidence>
<dbReference type="Pfam" id="PF01411">
    <property type="entry name" value="tRNA-synt_2c"/>
    <property type="match status" value="1"/>
</dbReference>
<dbReference type="FunFam" id="3.30.930.10:FF:000004">
    <property type="entry name" value="Alanine--tRNA ligase"/>
    <property type="match status" value="1"/>
</dbReference>
<dbReference type="PRINTS" id="PR00980">
    <property type="entry name" value="TRNASYNTHALA"/>
</dbReference>
<dbReference type="FunFam" id="3.30.54.20:FF:000001">
    <property type="entry name" value="Alanine--tRNA ligase"/>
    <property type="match status" value="1"/>
</dbReference>
<dbReference type="Gene3D" id="3.10.310.40">
    <property type="match status" value="1"/>
</dbReference>
<evidence type="ECO:0000256" key="1">
    <source>
        <dbReference type="ARBA" id="ARBA00004496"/>
    </source>
</evidence>
<gene>
    <name evidence="12 15" type="primary">alaS</name>
    <name evidence="15" type="ORF">ENG47_03435</name>
</gene>
<evidence type="ECO:0000256" key="12">
    <source>
        <dbReference type="HAMAP-Rule" id="MF_00036"/>
    </source>
</evidence>
<dbReference type="Proteomes" id="UP000885660">
    <property type="component" value="Unassembled WGS sequence"/>
</dbReference>
<dbReference type="FunFam" id="2.40.30.130:FF:000001">
    <property type="entry name" value="Alanine--tRNA ligase"/>
    <property type="match status" value="1"/>
</dbReference>
<feature type="binding site" evidence="12">
    <location>
        <position position="564"/>
    </location>
    <ligand>
        <name>Zn(2+)</name>
        <dbReference type="ChEBI" id="CHEBI:29105"/>
    </ligand>
</feature>
<dbReference type="InterPro" id="IPR023033">
    <property type="entry name" value="Ala_tRNA_ligase_euk/bac"/>
</dbReference>
<sequence>MQADEIRRKFLDFFKDRGHLESPSAPLAVEDPELLFTIAGMVPFKAFFLGIKSPPSSRITSCQLCFRTNDLDRVGQTSYHHTFFEMLGNFSFGDYFKNEACEWALQFITKELDINYNKLWVTVFKEDEETASIWKKLGIPPSKIVKKGEEDNFWSAADVGPCGPDTEIFFDRGEDLGCEGGCEPGCNKCSRWVEMWNLVFMQYTRDSSGKLSPLPSKNVDTGMGLERMATILQKVNDDYHTDLFLPIYNWVKEISSVPECEEKALRVISDHLRGLVFLLEEGILPSNTGRGYVVRRVLRRAFRYGKRLGINEPFLYRGVDVVIQIMGRAYPKIKDKKERIKSIIKLEEENFQRTLSRGLSILEQMIGDLKNKGERILPGQKAFKMYDTFGFPIDLTREIALDSGLSVDEDGFRQLMEKQRKKARETLILKSTSYYDPSFLKKVEDKCVEKGRTFVGYEKLCTEATLLCIIKDKMLVKQIEEEEEGEIILSETPFYPEGGGQIGDRGDISSLSGIGKVVDTYRRGNLIFHKVKLLKGKLKEGERVKARVDEKRRRAISRSHTATHLLHAALRNILGDEVKQSGSLVEEDRLRFDFTFSSPIDDEKLKEVIFLINEKIREDIPVKTEKTSLEEARKKGAIALFEEKYGEKVRVVQIGDFSKEVCGGTHLLRTGQMGLFQILSEGSIASGVRRIEAFCGEKALLWVMGKADKLKKLTQLLEVPEEKIFERLQDKEQQIIKLQNKLKSLQEKLVESKIQRVISQAVKVGTINVCTGEMEDISPELLRKAAENIRDSLKEAVVVLSSLTNRKAFLVVASSRKDLPANELIKKISSITGGSGGGRWDFAQGGTSHPDKVSRAFQQFPEIVRTMIKN</sequence>
<dbReference type="CDD" id="cd00673">
    <property type="entry name" value="AlaRS_core"/>
    <property type="match status" value="1"/>
</dbReference>
<keyword evidence="10 12" id="KW-0648">Protein biosynthesis</keyword>
<keyword evidence="8 12" id="KW-0067">ATP-binding</keyword>
<dbReference type="SUPFAM" id="SSF50447">
    <property type="entry name" value="Translation proteins"/>
    <property type="match status" value="1"/>
</dbReference>
<dbReference type="EC" id="6.1.1.7" evidence="12"/>
<dbReference type="GO" id="GO:0000049">
    <property type="term" value="F:tRNA binding"/>
    <property type="evidence" value="ECO:0007669"/>
    <property type="project" value="UniProtKB-KW"/>
</dbReference>
<evidence type="ECO:0000256" key="6">
    <source>
        <dbReference type="ARBA" id="ARBA00022741"/>
    </source>
</evidence>
<evidence type="ECO:0000256" key="9">
    <source>
        <dbReference type="ARBA" id="ARBA00022884"/>
    </source>
</evidence>
<dbReference type="GO" id="GO:0005829">
    <property type="term" value="C:cytosol"/>
    <property type="evidence" value="ECO:0007669"/>
    <property type="project" value="TreeGrafter"/>
</dbReference>
<evidence type="ECO:0000256" key="8">
    <source>
        <dbReference type="ARBA" id="ARBA00022840"/>
    </source>
</evidence>
<dbReference type="Gene3D" id="2.40.30.130">
    <property type="match status" value="1"/>
</dbReference>
<dbReference type="InterPro" id="IPR009000">
    <property type="entry name" value="Transl_B-barrel_sf"/>
</dbReference>
<dbReference type="InterPro" id="IPR045864">
    <property type="entry name" value="aa-tRNA-synth_II/BPL/LPL"/>
</dbReference>
<dbReference type="InterPro" id="IPR018162">
    <property type="entry name" value="Ala-tRNA-ligase_IIc_anticod-bd"/>
</dbReference>
<dbReference type="Gene3D" id="3.30.980.10">
    <property type="entry name" value="Threonyl-trna Synthetase, Chain A, domain 2"/>
    <property type="match status" value="1"/>
</dbReference>
<dbReference type="FunFam" id="3.30.980.10:FF:000004">
    <property type="entry name" value="Alanine--tRNA ligase, cytoplasmic"/>
    <property type="match status" value="1"/>
</dbReference>
<dbReference type="PANTHER" id="PTHR11777:SF9">
    <property type="entry name" value="ALANINE--TRNA LIGASE, CYTOPLASMIC"/>
    <property type="match status" value="1"/>
</dbReference>
<dbReference type="SUPFAM" id="SSF55186">
    <property type="entry name" value="ThrRS/AlaRS common domain"/>
    <property type="match status" value="1"/>
</dbReference>
<dbReference type="AlphaFoldDB" id="A0A7V0QSA1"/>
<feature type="binding site" evidence="12">
    <location>
        <position position="560"/>
    </location>
    <ligand>
        <name>Zn(2+)</name>
        <dbReference type="ChEBI" id="CHEBI:29105"/>
    </ligand>
</feature>
<feature type="binding site" evidence="12">
    <location>
        <position position="666"/>
    </location>
    <ligand>
        <name>Zn(2+)</name>
        <dbReference type="ChEBI" id="CHEBI:29105"/>
    </ligand>
</feature>
<protein>
    <recommendedName>
        <fullName evidence="12">Alanine--tRNA ligase</fullName>
        <ecNumber evidence="12">6.1.1.7</ecNumber>
    </recommendedName>
    <alternativeName>
        <fullName evidence="12">Alanyl-tRNA synthetase</fullName>
        <shortName evidence="12">AlaRS</shortName>
    </alternativeName>
</protein>
<evidence type="ECO:0000313" key="15">
    <source>
        <dbReference type="EMBL" id="HDN84792.1"/>
    </source>
</evidence>
<evidence type="ECO:0000256" key="13">
    <source>
        <dbReference type="SAM" id="Coils"/>
    </source>
</evidence>
<comment type="subcellular location">
    <subcellularLocation>
        <location evidence="1 12">Cytoplasm</location>
    </subcellularLocation>
</comment>
<keyword evidence="6 12" id="KW-0547">Nucleotide-binding</keyword>
<dbReference type="Gene3D" id="3.30.930.10">
    <property type="entry name" value="Bira Bifunctional Protein, Domain 2"/>
    <property type="match status" value="1"/>
</dbReference>
<feature type="binding site" evidence="12">
    <location>
        <position position="662"/>
    </location>
    <ligand>
        <name>Zn(2+)</name>
        <dbReference type="ChEBI" id="CHEBI:29105"/>
    </ligand>
</feature>
<evidence type="ECO:0000259" key="14">
    <source>
        <dbReference type="PROSITE" id="PS50860"/>
    </source>
</evidence>
<evidence type="ECO:0000256" key="7">
    <source>
        <dbReference type="ARBA" id="ARBA00022833"/>
    </source>
</evidence>
<dbReference type="Pfam" id="PF02272">
    <property type="entry name" value="DHHA1"/>
    <property type="match status" value="1"/>
</dbReference>
<evidence type="ECO:0000256" key="3">
    <source>
        <dbReference type="ARBA" id="ARBA00022555"/>
    </source>
</evidence>
<dbReference type="SUPFAM" id="SSF101353">
    <property type="entry name" value="Putative anticodon-binding domain of alanyl-tRNA synthetase (AlaRS)"/>
    <property type="match status" value="1"/>
</dbReference>
<dbReference type="GO" id="GO:0004813">
    <property type="term" value="F:alanine-tRNA ligase activity"/>
    <property type="evidence" value="ECO:0007669"/>
    <property type="project" value="UniProtKB-UniRule"/>
</dbReference>
<dbReference type="InterPro" id="IPR018164">
    <property type="entry name" value="Ala-tRNA-synth_IIc_N"/>
</dbReference>
<feature type="coiled-coil region" evidence="13">
    <location>
        <begin position="721"/>
        <end position="755"/>
    </location>
</feature>
<evidence type="ECO:0000256" key="11">
    <source>
        <dbReference type="ARBA" id="ARBA00023146"/>
    </source>
</evidence>
<evidence type="ECO:0000256" key="10">
    <source>
        <dbReference type="ARBA" id="ARBA00022917"/>
    </source>
</evidence>
<dbReference type="GO" id="GO:0006419">
    <property type="term" value="P:alanyl-tRNA aminoacylation"/>
    <property type="evidence" value="ECO:0007669"/>
    <property type="project" value="UniProtKB-UniRule"/>
</dbReference>
<dbReference type="NCBIfam" id="TIGR00344">
    <property type="entry name" value="alaS"/>
    <property type="match status" value="1"/>
</dbReference>
<comment type="domain">
    <text evidence="12">Consists of three domains; the N-terminal catalytic domain, the editing domain and the C-terminal C-Ala domain. The editing domain removes incorrectly charged amino acids, while the C-Ala domain, along with tRNA(Ala), serves as a bridge to cooperatively bring together the editing and aminoacylation centers thus stimulating deacylation of misacylated tRNAs.</text>
</comment>
<name>A0A7V0QSA1_UNCAE</name>
<dbReference type="InterPro" id="IPR002318">
    <property type="entry name" value="Ala-tRNA-lgiase_IIc"/>
</dbReference>
<dbReference type="GO" id="GO:0002161">
    <property type="term" value="F:aminoacyl-tRNA deacylase activity"/>
    <property type="evidence" value="ECO:0007669"/>
    <property type="project" value="TreeGrafter"/>
</dbReference>
<keyword evidence="12" id="KW-0963">Cytoplasm</keyword>
<evidence type="ECO:0000256" key="2">
    <source>
        <dbReference type="ARBA" id="ARBA00008226"/>
    </source>
</evidence>
<dbReference type="EMBL" id="DRBC01000202">
    <property type="protein sequence ID" value="HDN84792.1"/>
    <property type="molecule type" value="Genomic_DNA"/>
</dbReference>
<dbReference type="GO" id="GO:0005524">
    <property type="term" value="F:ATP binding"/>
    <property type="evidence" value="ECO:0007669"/>
    <property type="project" value="UniProtKB-UniRule"/>
</dbReference>
<keyword evidence="11 12" id="KW-0030">Aminoacyl-tRNA synthetase</keyword>
<keyword evidence="7 12" id="KW-0862">Zinc</keyword>
<proteinExistence type="inferred from homology"/>
<comment type="caution">
    <text evidence="15">The sequence shown here is derived from an EMBL/GenBank/DDBJ whole genome shotgun (WGS) entry which is preliminary data.</text>
</comment>
<reference evidence="15" key="1">
    <citation type="journal article" date="2020" name="mSystems">
        <title>Genome- and Community-Level Interaction Insights into Carbon Utilization and Element Cycling Functions of Hydrothermarchaeota in Hydrothermal Sediment.</title>
        <authorList>
            <person name="Zhou Z."/>
            <person name="Liu Y."/>
            <person name="Xu W."/>
            <person name="Pan J."/>
            <person name="Luo Z.H."/>
            <person name="Li M."/>
        </authorList>
    </citation>
    <scope>NUCLEOTIDE SEQUENCE [LARGE SCALE GENOMIC DNA]</scope>
    <source>
        <strain evidence="15">HyVt-219</strain>
    </source>
</reference>
<dbReference type="InterPro" id="IPR012947">
    <property type="entry name" value="tRNA_SAD"/>
</dbReference>
<dbReference type="GO" id="GO:0008270">
    <property type="term" value="F:zinc ion binding"/>
    <property type="evidence" value="ECO:0007669"/>
    <property type="project" value="UniProtKB-UniRule"/>
</dbReference>
<dbReference type="Gene3D" id="3.30.54.20">
    <property type="match status" value="1"/>
</dbReference>
<evidence type="ECO:0000256" key="4">
    <source>
        <dbReference type="ARBA" id="ARBA00022598"/>
    </source>
</evidence>
<dbReference type="InterPro" id="IPR018165">
    <property type="entry name" value="Ala-tRNA-synth_IIc_core"/>
</dbReference>
<dbReference type="Pfam" id="PF07973">
    <property type="entry name" value="tRNA_SAD"/>
    <property type="match status" value="1"/>
</dbReference>
<keyword evidence="9 12" id="KW-0694">RNA-binding</keyword>
<comment type="cofactor">
    <cofactor evidence="12">
        <name>Zn(2+)</name>
        <dbReference type="ChEBI" id="CHEBI:29105"/>
    </cofactor>
    <text evidence="12">Binds 1 zinc ion per subunit.</text>
</comment>
<dbReference type="PANTHER" id="PTHR11777">
    <property type="entry name" value="ALANYL-TRNA SYNTHETASE"/>
    <property type="match status" value="1"/>
</dbReference>
<dbReference type="SUPFAM" id="SSF55681">
    <property type="entry name" value="Class II aaRS and biotin synthetases"/>
    <property type="match status" value="1"/>
</dbReference>